<gene>
    <name evidence="5" type="ORF">MMAB1_0108</name>
</gene>
<dbReference type="RefSeq" id="WP_014865976.1">
    <property type="nucleotide sequence ID" value="NZ_DAIMMY010000044.1"/>
</dbReference>
<protein>
    <submittedName>
        <fullName evidence="5">Signal transduction protein</fullName>
    </submittedName>
</protein>
<dbReference type="SMART" id="SM00116">
    <property type="entry name" value="CBS"/>
    <property type="match status" value="2"/>
</dbReference>
<dbReference type="InterPro" id="IPR046342">
    <property type="entry name" value="CBS_dom_sf"/>
</dbReference>
<dbReference type="GO" id="GO:0009086">
    <property type="term" value="P:methionine biosynthetic process"/>
    <property type="evidence" value="ECO:0007669"/>
    <property type="project" value="UniProtKB-KW"/>
</dbReference>
<reference evidence="5 6" key="1">
    <citation type="submission" date="2016-01" db="EMBL/GenBank/DDBJ databases">
        <authorList>
            <person name="Manzoor S."/>
        </authorList>
    </citation>
    <scope>NUCLEOTIDE SEQUENCE [LARGE SCALE GENOMIC DNA]</scope>
    <source>
        <strain evidence="5">Methanoculleus sp MAB1</strain>
    </source>
</reference>
<dbReference type="SUPFAM" id="SSF54631">
    <property type="entry name" value="CBS-domain pair"/>
    <property type="match status" value="1"/>
</dbReference>
<evidence type="ECO:0000313" key="6">
    <source>
        <dbReference type="Proteomes" id="UP000069850"/>
    </source>
</evidence>
<sequence>MAVLIKDIMTPDPVTVRVDSPVREAAGLLRKYHIGGLPVMDGDRVAGIVTETDIISLLDVGDLSSDLWLPSPLEVIEVPIREFINWEKTKRALTDISDMEVRRVMSSPVVTIDEESDIVDAASLMLRERIARLPVLRDGKLVGIVTRADIVRGIGAPAGEEEEA</sequence>
<dbReference type="GeneID" id="13354801"/>
<keyword evidence="2" id="KW-0028">Amino-acid biosynthesis</keyword>
<evidence type="ECO:0000256" key="3">
    <source>
        <dbReference type="PROSITE-ProRule" id="PRU00703"/>
    </source>
</evidence>
<evidence type="ECO:0000259" key="4">
    <source>
        <dbReference type="PROSITE" id="PS51371"/>
    </source>
</evidence>
<evidence type="ECO:0000313" key="5">
    <source>
        <dbReference type="EMBL" id="CVK31325.1"/>
    </source>
</evidence>
<dbReference type="Proteomes" id="UP000069850">
    <property type="component" value="Chromosome 1"/>
</dbReference>
<dbReference type="CDD" id="cd04586">
    <property type="entry name" value="CBS_pair_BON_assoc"/>
    <property type="match status" value="1"/>
</dbReference>
<keyword evidence="2" id="KW-0486">Methionine biosynthesis</keyword>
<dbReference type="PANTHER" id="PTHR43080:SF2">
    <property type="entry name" value="CBS DOMAIN-CONTAINING PROTEIN"/>
    <property type="match status" value="1"/>
</dbReference>
<dbReference type="InterPro" id="IPR051257">
    <property type="entry name" value="Diverse_CBS-Domain"/>
</dbReference>
<dbReference type="InterPro" id="IPR000644">
    <property type="entry name" value="CBS_dom"/>
</dbReference>
<organism evidence="5 6">
    <name type="scientific">Methanoculleus bourgensis</name>
    <dbReference type="NCBI Taxonomy" id="83986"/>
    <lineage>
        <taxon>Archaea</taxon>
        <taxon>Methanobacteriati</taxon>
        <taxon>Methanobacteriota</taxon>
        <taxon>Stenosarchaea group</taxon>
        <taxon>Methanomicrobia</taxon>
        <taxon>Methanomicrobiales</taxon>
        <taxon>Methanomicrobiaceae</taxon>
        <taxon>Methanoculleus</taxon>
    </lineage>
</organism>
<dbReference type="KEGG" id="mema:MMAB1_0108"/>
<dbReference type="EMBL" id="LT158599">
    <property type="protein sequence ID" value="CVK31325.1"/>
    <property type="molecule type" value="Genomic_DNA"/>
</dbReference>
<dbReference type="PROSITE" id="PS51371">
    <property type="entry name" value="CBS"/>
    <property type="match status" value="2"/>
</dbReference>
<dbReference type="AlphaFoldDB" id="A0A0X3BIJ8"/>
<dbReference type="Gene3D" id="3.10.580.10">
    <property type="entry name" value="CBS-domain"/>
    <property type="match status" value="1"/>
</dbReference>
<dbReference type="PANTHER" id="PTHR43080">
    <property type="entry name" value="CBS DOMAIN-CONTAINING PROTEIN CBSX3, MITOCHONDRIAL"/>
    <property type="match status" value="1"/>
</dbReference>
<name>A0A0X3BIJ8_9EURY</name>
<evidence type="ECO:0000256" key="1">
    <source>
        <dbReference type="ARBA" id="ARBA00023122"/>
    </source>
</evidence>
<proteinExistence type="predicted"/>
<dbReference type="Pfam" id="PF00571">
    <property type="entry name" value="CBS"/>
    <property type="match status" value="2"/>
</dbReference>
<evidence type="ECO:0000256" key="2">
    <source>
        <dbReference type="ARBA" id="ARBA00023167"/>
    </source>
</evidence>
<feature type="domain" description="CBS" evidence="4">
    <location>
        <begin position="105"/>
        <end position="161"/>
    </location>
</feature>
<keyword evidence="1 3" id="KW-0129">CBS domain</keyword>
<dbReference type="OMA" id="WLPSPFE"/>
<feature type="domain" description="CBS" evidence="4">
    <location>
        <begin position="9"/>
        <end position="65"/>
    </location>
</feature>
<accession>A0A0X3BIJ8</accession>